<keyword evidence="2" id="KW-0472">Membrane</keyword>
<feature type="transmembrane region" description="Helical" evidence="2">
    <location>
        <begin position="52"/>
        <end position="70"/>
    </location>
</feature>
<dbReference type="SUPFAM" id="SSF55073">
    <property type="entry name" value="Nucleotide cyclase"/>
    <property type="match status" value="1"/>
</dbReference>
<dbReference type="NCBIfam" id="TIGR00254">
    <property type="entry name" value="GGDEF"/>
    <property type="match status" value="1"/>
</dbReference>
<keyword evidence="6" id="KW-1185">Reference proteome</keyword>
<feature type="transmembrane region" description="Helical" evidence="2">
    <location>
        <begin position="12"/>
        <end position="29"/>
    </location>
</feature>
<dbReference type="CDD" id="cd01949">
    <property type="entry name" value="GGDEF"/>
    <property type="match status" value="1"/>
</dbReference>
<keyword evidence="2" id="KW-1133">Transmembrane helix</keyword>
<evidence type="ECO:0000259" key="3">
    <source>
        <dbReference type="PROSITE" id="PS50112"/>
    </source>
</evidence>
<feature type="domain" description="GGDEF" evidence="4">
    <location>
        <begin position="235"/>
        <end position="361"/>
    </location>
</feature>
<dbReference type="GO" id="GO:0003824">
    <property type="term" value="F:catalytic activity"/>
    <property type="evidence" value="ECO:0007669"/>
    <property type="project" value="UniProtKB-ARBA"/>
</dbReference>
<dbReference type="PROSITE" id="PS50112">
    <property type="entry name" value="PAS"/>
    <property type="match status" value="1"/>
</dbReference>
<dbReference type="AlphaFoldDB" id="A0A420E7K4"/>
<dbReference type="InterPro" id="IPR000014">
    <property type="entry name" value="PAS"/>
</dbReference>
<dbReference type="InterPro" id="IPR043128">
    <property type="entry name" value="Rev_trsase/Diguanyl_cyclase"/>
</dbReference>
<feature type="domain" description="PAS" evidence="3">
    <location>
        <begin position="89"/>
        <end position="118"/>
    </location>
</feature>
<dbReference type="PROSITE" id="PS50887">
    <property type="entry name" value="GGDEF"/>
    <property type="match status" value="1"/>
</dbReference>
<evidence type="ECO:0000256" key="1">
    <source>
        <dbReference type="ARBA" id="ARBA00001946"/>
    </source>
</evidence>
<dbReference type="Gene3D" id="3.30.450.20">
    <property type="entry name" value="PAS domain"/>
    <property type="match status" value="1"/>
</dbReference>
<dbReference type="NCBIfam" id="TIGR00229">
    <property type="entry name" value="sensory_box"/>
    <property type="match status" value="1"/>
</dbReference>
<protein>
    <submittedName>
        <fullName evidence="5">Diguanylate cyclase</fullName>
    </submittedName>
</protein>
<evidence type="ECO:0000256" key="2">
    <source>
        <dbReference type="SAM" id="Phobius"/>
    </source>
</evidence>
<comment type="caution">
    <text evidence="5">The sequence shown here is derived from an EMBL/GenBank/DDBJ whole genome shotgun (WGS) entry which is preliminary data.</text>
</comment>
<dbReference type="SMART" id="SM00091">
    <property type="entry name" value="PAS"/>
    <property type="match status" value="1"/>
</dbReference>
<accession>A0A420E7K4</accession>
<dbReference type="InterPro" id="IPR029787">
    <property type="entry name" value="Nucleotide_cyclase"/>
</dbReference>
<sequence length="361" mass="41037">MIHILRKYEIYPKLVLTIILVGLMIWMLLKPDLLGHLWNTLSGNKTLVSEPVSRLILFAVPMSTLFFCWLRSRLNERSLLLAKTLTSMSAILVTDNRTRIIAVNPAFTRLFGYTLEDLDQLTPKILQSGKHSTNLHQQMWDSLNSNGKWSGEVTNRARNGELVCVWLEVNEVSSKKGGASPAYVANFTDIKKFKDTELVLKQLSQVDALTGIPNRRGFDLEIKRLISKSTRRFKHPFSLIVLDLDHFKYFNDKYGHVAGDEVLQNSAVKMQEALRGEDYIFRVGGEEFTVLLDDCDLEKAELVAKKLKAAVTQMYRDTKVTASFGIAQFNGFESESQLYSRADQALYFAKENGRNCIKKTA</sequence>
<dbReference type="Proteomes" id="UP000286482">
    <property type="component" value="Unassembled WGS sequence"/>
</dbReference>
<reference evidence="5 6" key="1">
    <citation type="submission" date="2018-09" db="EMBL/GenBank/DDBJ databases">
        <authorList>
            <person name="Wang Z."/>
        </authorList>
    </citation>
    <scope>NUCLEOTIDE SEQUENCE [LARGE SCALE GENOMIC DNA]</scope>
    <source>
        <strain evidence="5 6">ALS 81</strain>
    </source>
</reference>
<dbReference type="FunFam" id="3.30.70.270:FF:000001">
    <property type="entry name" value="Diguanylate cyclase domain protein"/>
    <property type="match status" value="1"/>
</dbReference>
<dbReference type="Pfam" id="PF13426">
    <property type="entry name" value="PAS_9"/>
    <property type="match status" value="1"/>
</dbReference>
<dbReference type="SMART" id="SM00267">
    <property type="entry name" value="GGDEF"/>
    <property type="match status" value="1"/>
</dbReference>
<dbReference type="Gene3D" id="3.30.70.270">
    <property type="match status" value="1"/>
</dbReference>
<organism evidence="5 6">
    <name type="scientific">Alginatibacterium sediminis</name>
    <dbReference type="NCBI Taxonomy" id="2164068"/>
    <lineage>
        <taxon>Bacteria</taxon>
        <taxon>Pseudomonadati</taxon>
        <taxon>Pseudomonadota</taxon>
        <taxon>Gammaproteobacteria</taxon>
        <taxon>Alteromonadales</taxon>
        <taxon>Alteromonadaceae</taxon>
        <taxon>Alginatibacterium</taxon>
    </lineage>
</organism>
<proteinExistence type="predicted"/>
<dbReference type="SUPFAM" id="SSF55785">
    <property type="entry name" value="PYP-like sensor domain (PAS domain)"/>
    <property type="match status" value="1"/>
</dbReference>
<evidence type="ECO:0000313" key="5">
    <source>
        <dbReference type="EMBL" id="RKF13702.1"/>
    </source>
</evidence>
<dbReference type="EMBL" id="RAQO01000010">
    <property type="protein sequence ID" value="RKF13702.1"/>
    <property type="molecule type" value="Genomic_DNA"/>
</dbReference>
<dbReference type="InterPro" id="IPR000160">
    <property type="entry name" value="GGDEF_dom"/>
</dbReference>
<dbReference type="PANTHER" id="PTHR46663:SF3">
    <property type="entry name" value="SLL0267 PROTEIN"/>
    <property type="match status" value="1"/>
</dbReference>
<dbReference type="InterPro" id="IPR052163">
    <property type="entry name" value="DGC-Regulatory_Protein"/>
</dbReference>
<dbReference type="InterPro" id="IPR035965">
    <property type="entry name" value="PAS-like_dom_sf"/>
</dbReference>
<evidence type="ECO:0000313" key="6">
    <source>
        <dbReference type="Proteomes" id="UP000286482"/>
    </source>
</evidence>
<evidence type="ECO:0000259" key="4">
    <source>
        <dbReference type="PROSITE" id="PS50887"/>
    </source>
</evidence>
<name>A0A420E7K4_9ALTE</name>
<keyword evidence="2" id="KW-0812">Transmembrane</keyword>
<dbReference type="Pfam" id="PF00990">
    <property type="entry name" value="GGDEF"/>
    <property type="match status" value="1"/>
</dbReference>
<comment type="cofactor">
    <cofactor evidence="1">
        <name>Mg(2+)</name>
        <dbReference type="ChEBI" id="CHEBI:18420"/>
    </cofactor>
</comment>
<dbReference type="OrthoDB" id="1316910at2"/>
<dbReference type="RefSeq" id="WP_120356412.1">
    <property type="nucleotide sequence ID" value="NZ_RAQO01000010.1"/>
</dbReference>
<gene>
    <name evidence="5" type="ORF">DBZ36_18190</name>
</gene>
<dbReference type="PANTHER" id="PTHR46663">
    <property type="entry name" value="DIGUANYLATE CYCLASE DGCT-RELATED"/>
    <property type="match status" value="1"/>
</dbReference>
<dbReference type="CDD" id="cd00130">
    <property type="entry name" value="PAS"/>
    <property type="match status" value="1"/>
</dbReference>